<feature type="domain" description="HTH lysR-type" evidence="5">
    <location>
        <begin position="2"/>
        <end position="59"/>
    </location>
</feature>
<dbReference type="Proteomes" id="UP000620366">
    <property type="component" value="Unassembled WGS sequence"/>
</dbReference>
<dbReference type="PANTHER" id="PTHR30419">
    <property type="entry name" value="HTH-TYPE TRANSCRIPTIONAL REGULATOR YBHD"/>
    <property type="match status" value="1"/>
</dbReference>
<evidence type="ECO:0000256" key="1">
    <source>
        <dbReference type="ARBA" id="ARBA00009437"/>
    </source>
</evidence>
<keyword evidence="7" id="KW-1185">Reference proteome</keyword>
<sequence length="294" mass="33744">MIETRLLHYFLAIAREQNITKAAETLYVTQSTLSKQMMDLEKQLGKQLFVRGKRKLTLTEDGAFLRNRAQEILALMDSTESALRTDAQTLSGDISIACGETIVMDLFAQLFAEFHIQYPDVRFHTHSGDADTVLERLDKGLADMGLLLGPIRQEKYDYLNLHQKDTFGLLMPKDCPLSQQKEINIDQLKTLPLIFAEQTFQGHQEIEWFGADRSVFHVVATYNLIYNATFLVERGIGYALCLDRLVNTKGRNLTFRPIVPELSVDLYLVTKKYQTFSPAVKIFLEKIREQCRVR</sequence>
<dbReference type="InterPro" id="IPR050950">
    <property type="entry name" value="HTH-type_LysR_regulators"/>
</dbReference>
<keyword evidence="4" id="KW-0804">Transcription</keyword>
<dbReference type="InterPro" id="IPR000847">
    <property type="entry name" value="LysR_HTH_N"/>
</dbReference>
<dbReference type="Pfam" id="PF03466">
    <property type="entry name" value="LysR_substrate"/>
    <property type="match status" value="1"/>
</dbReference>
<evidence type="ECO:0000256" key="2">
    <source>
        <dbReference type="ARBA" id="ARBA00023015"/>
    </source>
</evidence>
<reference evidence="6" key="1">
    <citation type="submission" date="2020-08" db="EMBL/GenBank/DDBJ databases">
        <title>Genome public.</title>
        <authorList>
            <person name="Liu C."/>
            <person name="Sun Q."/>
        </authorList>
    </citation>
    <scope>NUCLEOTIDE SEQUENCE</scope>
    <source>
        <strain evidence="6">BX7</strain>
    </source>
</reference>
<dbReference type="EMBL" id="JACRSP010000002">
    <property type="protein sequence ID" value="MBC8536304.1"/>
    <property type="molecule type" value="Genomic_DNA"/>
</dbReference>
<dbReference type="Pfam" id="PF00126">
    <property type="entry name" value="HTH_1"/>
    <property type="match status" value="1"/>
</dbReference>
<evidence type="ECO:0000259" key="5">
    <source>
        <dbReference type="PROSITE" id="PS50931"/>
    </source>
</evidence>
<dbReference type="PROSITE" id="PS50931">
    <property type="entry name" value="HTH_LYSR"/>
    <property type="match status" value="1"/>
</dbReference>
<name>A0A926DEG3_9FIRM</name>
<dbReference type="PRINTS" id="PR00039">
    <property type="entry name" value="HTHLYSR"/>
</dbReference>
<dbReference type="SUPFAM" id="SSF46785">
    <property type="entry name" value="Winged helix' DNA-binding domain"/>
    <property type="match status" value="1"/>
</dbReference>
<dbReference type="FunFam" id="1.10.10.10:FF:000001">
    <property type="entry name" value="LysR family transcriptional regulator"/>
    <property type="match status" value="1"/>
</dbReference>
<accession>A0A926DEG3</accession>
<dbReference type="PANTHER" id="PTHR30419:SF8">
    <property type="entry name" value="NITROGEN ASSIMILATION TRANSCRIPTIONAL ACTIVATOR-RELATED"/>
    <property type="match status" value="1"/>
</dbReference>
<keyword evidence="3" id="KW-0238">DNA-binding</keyword>
<dbReference type="CDD" id="cd05466">
    <property type="entry name" value="PBP2_LTTR_substrate"/>
    <property type="match status" value="1"/>
</dbReference>
<dbReference type="Gene3D" id="1.10.10.10">
    <property type="entry name" value="Winged helix-like DNA-binding domain superfamily/Winged helix DNA-binding domain"/>
    <property type="match status" value="1"/>
</dbReference>
<dbReference type="InterPro" id="IPR005119">
    <property type="entry name" value="LysR_subst-bd"/>
</dbReference>
<dbReference type="GO" id="GO:0003677">
    <property type="term" value="F:DNA binding"/>
    <property type="evidence" value="ECO:0007669"/>
    <property type="project" value="UniProtKB-KW"/>
</dbReference>
<dbReference type="InterPro" id="IPR036388">
    <property type="entry name" value="WH-like_DNA-bd_sf"/>
</dbReference>
<gene>
    <name evidence="6" type="ORF">H8695_06300</name>
</gene>
<evidence type="ECO:0000313" key="7">
    <source>
        <dbReference type="Proteomes" id="UP000620366"/>
    </source>
</evidence>
<dbReference type="AlphaFoldDB" id="A0A926DEG3"/>
<evidence type="ECO:0000313" key="6">
    <source>
        <dbReference type="EMBL" id="MBC8536304.1"/>
    </source>
</evidence>
<evidence type="ECO:0000256" key="4">
    <source>
        <dbReference type="ARBA" id="ARBA00023163"/>
    </source>
</evidence>
<dbReference type="Gene3D" id="3.40.190.290">
    <property type="match status" value="1"/>
</dbReference>
<dbReference type="InterPro" id="IPR036390">
    <property type="entry name" value="WH_DNA-bd_sf"/>
</dbReference>
<dbReference type="SUPFAM" id="SSF53850">
    <property type="entry name" value="Periplasmic binding protein-like II"/>
    <property type="match status" value="1"/>
</dbReference>
<protein>
    <submittedName>
        <fullName evidence="6">LysR family transcriptional regulator</fullName>
    </submittedName>
</protein>
<keyword evidence="2" id="KW-0805">Transcription regulation</keyword>
<proteinExistence type="inferred from homology"/>
<comment type="caution">
    <text evidence="6">The sequence shown here is derived from an EMBL/GenBank/DDBJ whole genome shotgun (WGS) entry which is preliminary data.</text>
</comment>
<evidence type="ECO:0000256" key="3">
    <source>
        <dbReference type="ARBA" id="ARBA00023125"/>
    </source>
</evidence>
<dbReference type="GO" id="GO:0005829">
    <property type="term" value="C:cytosol"/>
    <property type="evidence" value="ECO:0007669"/>
    <property type="project" value="TreeGrafter"/>
</dbReference>
<comment type="similarity">
    <text evidence="1">Belongs to the LysR transcriptional regulatory family.</text>
</comment>
<dbReference type="RefSeq" id="WP_249300062.1">
    <property type="nucleotide sequence ID" value="NZ_JACRSP010000002.1"/>
</dbReference>
<organism evidence="6 7">
    <name type="scientific">Feifania hominis</name>
    <dbReference type="NCBI Taxonomy" id="2763660"/>
    <lineage>
        <taxon>Bacteria</taxon>
        <taxon>Bacillati</taxon>
        <taxon>Bacillota</taxon>
        <taxon>Clostridia</taxon>
        <taxon>Eubacteriales</taxon>
        <taxon>Feifaniaceae</taxon>
        <taxon>Feifania</taxon>
    </lineage>
</organism>
<dbReference type="GO" id="GO:0003700">
    <property type="term" value="F:DNA-binding transcription factor activity"/>
    <property type="evidence" value="ECO:0007669"/>
    <property type="project" value="InterPro"/>
</dbReference>